<gene>
    <name evidence="8" type="ORF">F3Y22_tig00110931pilonHSYRG00170</name>
</gene>
<comment type="similarity">
    <text evidence="2">Belongs to the plant rapid alkalinization factor (RALF) family.</text>
</comment>
<evidence type="ECO:0000256" key="7">
    <source>
        <dbReference type="SAM" id="SignalP"/>
    </source>
</evidence>
<proteinExistence type="inferred from homology"/>
<evidence type="ECO:0000256" key="3">
    <source>
        <dbReference type="ARBA" id="ARBA00022525"/>
    </source>
</evidence>
<dbReference type="EMBL" id="VEPZ02001167">
    <property type="protein sequence ID" value="KAE8689842.1"/>
    <property type="molecule type" value="Genomic_DNA"/>
</dbReference>
<evidence type="ECO:0000313" key="8">
    <source>
        <dbReference type="EMBL" id="KAE8689842.1"/>
    </source>
</evidence>
<reference evidence="8" key="1">
    <citation type="submission" date="2019-09" db="EMBL/GenBank/DDBJ databases">
        <title>Draft genome information of white flower Hibiscus syriacus.</title>
        <authorList>
            <person name="Kim Y.-M."/>
        </authorList>
    </citation>
    <scope>NUCLEOTIDE SEQUENCE [LARGE SCALE GENOMIC DNA]</scope>
    <source>
        <strain evidence="8">YM2019G1</strain>
    </source>
</reference>
<dbReference type="GO" id="GO:0016301">
    <property type="term" value="F:kinase activity"/>
    <property type="evidence" value="ECO:0007669"/>
    <property type="project" value="UniProtKB-KW"/>
</dbReference>
<dbReference type="GO" id="GO:0030246">
    <property type="term" value="F:carbohydrate binding"/>
    <property type="evidence" value="ECO:0007669"/>
    <property type="project" value="UniProtKB-KW"/>
</dbReference>
<evidence type="ECO:0000256" key="4">
    <source>
        <dbReference type="ARBA" id="ARBA00022702"/>
    </source>
</evidence>
<keyword evidence="9" id="KW-1185">Reference proteome</keyword>
<organism evidence="8 9">
    <name type="scientific">Hibiscus syriacus</name>
    <name type="common">Rose of Sharon</name>
    <dbReference type="NCBI Taxonomy" id="106335"/>
    <lineage>
        <taxon>Eukaryota</taxon>
        <taxon>Viridiplantae</taxon>
        <taxon>Streptophyta</taxon>
        <taxon>Embryophyta</taxon>
        <taxon>Tracheophyta</taxon>
        <taxon>Spermatophyta</taxon>
        <taxon>Magnoliopsida</taxon>
        <taxon>eudicotyledons</taxon>
        <taxon>Gunneridae</taxon>
        <taxon>Pentapetalae</taxon>
        <taxon>rosids</taxon>
        <taxon>malvids</taxon>
        <taxon>Malvales</taxon>
        <taxon>Malvaceae</taxon>
        <taxon>Malvoideae</taxon>
        <taxon>Hibiscus</taxon>
    </lineage>
</organism>
<keyword evidence="5 7" id="KW-0732">Signal</keyword>
<keyword evidence="4" id="KW-0372">Hormone</keyword>
<protein>
    <submittedName>
        <fullName evidence="8">L-type lectin-domain containing receptor kinase VII.1-like</fullName>
    </submittedName>
</protein>
<dbReference type="InterPro" id="IPR008801">
    <property type="entry name" value="RALF"/>
</dbReference>
<keyword evidence="3" id="KW-0964">Secreted</keyword>
<comment type="caution">
    <text evidence="8">The sequence shown here is derived from an EMBL/GenBank/DDBJ whole genome shotgun (WGS) entry which is preliminary data.</text>
</comment>
<comment type="subcellular location">
    <subcellularLocation>
        <location evidence="1">Secreted</location>
    </subcellularLocation>
</comment>
<dbReference type="Pfam" id="PF05498">
    <property type="entry name" value="RALF"/>
    <property type="match status" value="1"/>
</dbReference>
<dbReference type="Proteomes" id="UP000436088">
    <property type="component" value="Unassembled WGS sequence"/>
</dbReference>
<sequence>MGFRVLLMLMLLSMATAIDEPSITTVNRAAYDDYVHFESCRGNNISESKRRVLLTRTKHIGYCVLNARYILCRKRGVSYYNC</sequence>
<keyword evidence="6" id="KW-1015">Disulfide bond</keyword>
<feature type="chain" id="PRO_5025568517" evidence="7">
    <location>
        <begin position="18"/>
        <end position="82"/>
    </location>
</feature>
<dbReference type="GO" id="GO:0005179">
    <property type="term" value="F:hormone activity"/>
    <property type="evidence" value="ECO:0007669"/>
    <property type="project" value="UniProtKB-KW"/>
</dbReference>
<evidence type="ECO:0000256" key="6">
    <source>
        <dbReference type="ARBA" id="ARBA00023157"/>
    </source>
</evidence>
<name>A0A6A2ZFG2_HIBSY</name>
<evidence type="ECO:0000313" key="9">
    <source>
        <dbReference type="Proteomes" id="UP000436088"/>
    </source>
</evidence>
<accession>A0A6A2ZFG2</accession>
<feature type="signal peptide" evidence="7">
    <location>
        <begin position="1"/>
        <end position="17"/>
    </location>
</feature>
<dbReference type="AlphaFoldDB" id="A0A6A2ZFG2"/>
<evidence type="ECO:0000256" key="2">
    <source>
        <dbReference type="ARBA" id="ARBA00009178"/>
    </source>
</evidence>
<dbReference type="GO" id="GO:0040008">
    <property type="term" value="P:regulation of growth"/>
    <property type="evidence" value="ECO:0007669"/>
    <property type="project" value="UniProtKB-ARBA"/>
</dbReference>
<evidence type="ECO:0000256" key="1">
    <source>
        <dbReference type="ARBA" id="ARBA00004613"/>
    </source>
</evidence>
<dbReference type="GO" id="GO:0005576">
    <property type="term" value="C:extracellular region"/>
    <property type="evidence" value="ECO:0007669"/>
    <property type="project" value="UniProtKB-SubCell"/>
</dbReference>
<evidence type="ECO:0000256" key="5">
    <source>
        <dbReference type="ARBA" id="ARBA00022729"/>
    </source>
</evidence>